<gene>
    <name evidence="1" type="ORF">D3H65_30405</name>
</gene>
<name>A0A3B7N1V6_9BACT</name>
<sequence>MFGKYYMRSRSSITCKRVKTDPAFRKTMQYAALLAKASPIALKVYASVPLPYKKHKVRCKITGEVMTWLRYGWSATDIIEWLAQKYVPQYGGMQLSEEAPVTVLRPSYRRARPAVGPTAKGLFKNVPAERPSFGLLEWRRRDKQFRRELYKERQHHSTNAPNYST</sequence>
<evidence type="ECO:0000313" key="2">
    <source>
        <dbReference type="Proteomes" id="UP000263900"/>
    </source>
</evidence>
<organism evidence="1 2">
    <name type="scientific">Paraflavitalea soli</name>
    <dbReference type="NCBI Taxonomy" id="2315862"/>
    <lineage>
        <taxon>Bacteria</taxon>
        <taxon>Pseudomonadati</taxon>
        <taxon>Bacteroidota</taxon>
        <taxon>Chitinophagia</taxon>
        <taxon>Chitinophagales</taxon>
        <taxon>Chitinophagaceae</taxon>
        <taxon>Paraflavitalea</taxon>
    </lineage>
</organism>
<dbReference type="AlphaFoldDB" id="A0A3B7N1V6"/>
<reference evidence="1 2" key="1">
    <citation type="submission" date="2018-09" db="EMBL/GenBank/DDBJ databases">
        <title>Genome sequencing of strain 6GH32-13.</title>
        <authorList>
            <person name="Weon H.-Y."/>
            <person name="Heo J."/>
            <person name="Kwon S.-W."/>
        </authorList>
    </citation>
    <scope>NUCLEOTIDE SEQUENCE [LARGE SCALE GENOMIC DNA]</scope>
    <source>
        <strain evidence="1 2">5GH32-13</strain>
    </source>
</reference>
<dbReference type="KEGG" id="pseg:D3H65_30405"/>
<protein>
    <submittedName>
        <fullName evidence="1">Uncharacterized protein</fullName>
    </submittedName>
</protein>
<keyword evidence="2" id="KW-1185">Reference proteome</keyword>
<evidence type="ECO:0000313" key="1">
    <source>
        <dbReference type="EMBL" id="AXY78045.1"/>
    </source>
</evidence>
<dbReference type="OrthoDB" id="672632at2"/>
<dbReference type="EMBL" id="CP032157">
    <property type="protein sequence ID" value="AXY78045.1"/>
    <property type="molecule type" value="Genomic_DNA"/>
</dbReference>
<accession>A0A3B7N1V6</accession>
<proteinExistence type="predicted"/>
<dbReference type="Proteomes" id="UP000263900">
    <property type="component" value="Chromosome"/>
</dbReference>